<feature type="transmembrane region" description="Helical" evidence="3">
    <location>
        <begin position="12"/>
        <end position="41"/>
    </location>
</feature>
<keyword evidence="1" id="KW-0143">Chaperone</keyword>
<organism evidence="5 6">
    <name type="scientific">Litorivicinus lipolyticus</name>
    <dbReference type="NCBI Taxonomy" id="418701"/>
    <lineage>
        <taxon>Bacteria</taxon>
        <taxon>Pseudomonadati</taxon>
        <taxon>Pseudomonadota</taxon>
        <taxon>Gammaproteobacteria</taxon>
        <taxon>Oceanospirillales</taxon>
        <taxon>Litorivicinaceae</taxon>
        <taxon>Litorivicinus</taxon>
    </lineage>
</organism>
<feature type="region of interest" description="Disordered" evidence="2">
    <location>
        <begin position="210"/>
        <end position="256"/>
    </location>
</feature>
<feature type="domain" description="J" evidence="4">
    <location>
        <begin position="191"/>
        <end position="256"/>
    </location>
</feature>
<dbReference type="PROSITE" id="PS50076">
    <property type="entry name" value="DNAJ_2"/>
    <property type="match status" value="1"/>
</dbReference>
<evidence type="ECO:0000259" key="4">
    <source>
        <dbReference type="PROSITE" id="PS50076"/>
    </source>
</evidence>
<dbReference type="Proteomes" id="UP000388235">
    <property type="component" value="Chromosome"/>
</dbReference>
<sequence length="256" mass="27194">MVRTKRSGEGVQVFGALVGAAIGIWGGVFPALVFAVTGAIAGRALWRSIVADIRDDLAQQRLIFRLAGFHCKLQGAITPRHLAATQSLIRRLDLSVSGQREAVASFNQGKAGLDADAVSARLRHHCRTRLHSASLAWLLVRLVRSDVQGLAAESRLQATVARLGLPAVLVRLKKTPAPDAPQSQPAATPSSAWRVLGVAPGTQGAALKKAYRKAMSTHHPDKVAAAGGSAEAIEAAKQESQKIQAAWNKVKRHATR</sequence>
<proteinExistence type="predicted"/>
<keyword evidence="6" id="KW-1185">Reference proteome</keyword>
<dbReference type="SMART" id="SM00271">
    <property type="entry name" value="DnaJ"/>
    <property type="match status" value="1"/>
</dbReference>
<dbReference type="AlphaFoldDB" id="A0A5Q2QJ67"/>
<dbReference type="InterPro" id="IPR036869">
    <property type="entry name" value="J_dom_sf"/>
</dbReference>
<evidence type="ECO:0000313" key="5">
    <source>
        <dbReference type="EMBL" id="QGG81105.1"/>
    </source>
</evidence>
<dbReference type="OrthoDB" id="9782583at2"/>
<accession>A0A5Q2QJ67</accession>
<evidence type="ECO:0000256" key="1">
    <source>
        <dbReference type="ARBA" id="ARBA00023186"/>
    </source>
</evidence>
<evidence type="ECO:0000256" key="3">
    <source>
        <dbReference type="SAM" id="Phobius"/>
    </source>
</evidence>
<protein>
    <submittedName>
        <fullName evidence="5">DnaJ domain-containing protein</fullName>
    </submittedName>
</protein>
<evidence type="ECO:0000313" key="6">
    <source>
        <dbReference type="Proteomes" id="UP000388235"/>
    </source>
</evidence>
<keyword evidence="3" id="KW-0472">Membrane</keyword>
<keyword evidence="3" id="KW-1133">Transmembrane helix</keyword>
<dbReference type="Pfam" id="PF00226">
    <property type="entry name" value="DnaJ"/>
    <property type="match status" value="1"/>
</dbReference>
<gene>
    <name evidence="5" type="ORF">GH975_11235</name>
</gene>
<dbReference type="SUPFAM" id="SSF46565">
    <property type="entry name" value="Chaperone J-domain"/>
    <property type="match status" value="1"/>
</dbReference>
<dbReference type="Gene3D" id="1.10.287.110">
    <property type="entry name" value="DnaJ domain"/>
    <property type="match status" value="1"/>
</dbReference>
<dbReference type="InterPro" id="IPR001623">
    <property type="entry name" value="DnaJ_domain"/>
</dbReference>
<keyword evidence="3" id="KW-0812">Transmembrane</keyword>
<reference evidence="5 6" key="1">
    <citation type="submission" date="2019-11" db="EMBL/GenBank/DDBJ databases">
        <authorList>
            <person name="Khan S.A."/>
            <person name="Jeon C.O."/>
            <person name="Chun B.H."/>
        </authorList>
    </citation>
    <scope>NUCLEOTIDE SEQUENCE [LARGE SCALE GENOMIC DNA]</scope>
    <source>
        <strain evidence="5 6">IMCC 1097</strain>
    </source>
</reference>
<name>A0A5Q2QJ67_9GAMM</name>
<evidence type="ECO:0000256" key="2">
    <source>
        <dbReference type="SAM" id="MobiDB-lite"/>
    </source>
</evidence>
<dbReference type="CDD" id="cd06257">
    <property type="entry name" value="DnaJ"/>
    <property type="match status" value="1"/>
</dbReference>
<dbReference type="KEGG" id="llp:GH975_11235"/>
<feature type="compositionally biased region" description="Low complexity" evidence="2">
    <location>
        <begin position="224"/>
        <end position="233"/>
    </location>
</feature>
<dbReference type="EMBL" id="CP045871">
    <property type="protein sequence ID" value="QGG81105.1"/>
    <property type="molecule type" value="Genomic_DNA"/>
</dbReference>